<dbReference type="RefSeq" id="WP_149612712.1">
    <property type="nucleotide sequence ID" value="NZ_VTUX01000009.1"/>
</dbReference>
<reference evidence="2 3" key="1">
    <citation type="submission" date="2019-09" db="EMBL/GenBank/DDBJ databases">
        <authorList>
            <person name="Chen X.-Y."/>
        </authorList>
    </citation>
    <scope>NUCLEOTIDE SEQUENCE [LARGE SCALE GENOMIC DNA]</scope>
    <source>
        <strain evidence="2 3">NY5</strain>
    </source>
</reference>
<sequence length="128" mass="14481">MAMRPLALIPLALLLALAWQAQAKMRQHLAFTQLETEVSFWGRGAYLPTERTRERTGAGIEQLVAATPKDARAHALQASQLAWESYWQQSGALAKEAIKAQKQALDWRPAHPQDQRLMVEYQSRNKAM</sequence>
<protein>
    <submittedName>
        <fullName evidence="2">Uncharacterized protein</fullName>
    </submittedName>
</protein>
<dbReference type="EMBL" id="VTUX01000009">
    <property type="protein sequence ID" value="KAA1188949.1"/>
    <property type="molecule type" value="Genomic_DNA"/>
</dbReference>
<gene>
    <name evidence="2" type="ORF">F0M18_17250</name>
</gene>
<keyword evidence="1" id="KW-0732">Signal</keyword>
<evidence type="ECO:0000313" key="2">
    <source>
        <dbReference type="EMBL" id="KAA1188949.1"/>
    </source>
</evidence>
<evidence type="ECO:0000256" key="1">
    <source>
        <dbReference type="SAM" id="SignalP"/>
    </source>
</evidence>
<proteinExistence type="predicted"/>
<dbReference type="AlphaFoldDB" id="A0A5B0WSX6"/>
<keyword evidence="3" id="KW-1185">Reference proteome</keyword>
<feature type="signal peptide" evidence="1">
    <location>
        <begin position="1"/>
        <end position="23"/>
    </location>
</feature>
<feature type="chain" id="PRO_5022895234" evidence="1">
    <location>
        <begin position="24"/>
        <end position="128"/>
    </location>
</feature>
<dbReference type="Proteomes" id="UP000323708">
    <property type="component" value="Unassembled WGS sequence"/>
</dbReference>
<evidence type="ECO:0000313" key="3">
    <source>
        <dbReference type="Proteomes" id="UP000323708"/>
    </source>
</evidence>
<accession>A0A5B0WSX6</accession>
<organism evidence="2 3">
    <name type="scientific">Pseudohalioglobus sediminis</name>
    <dbReference type="NCBI Taxonomy" id="2606449"/>
    <lineage>
        <taxon>Bacteria</taxon>
        <taxon>Pseudomonadati</taxon>
        <taxon>Pseudomonadota</taxon>
        <taxon>Gammaproteobacteria</taxon>
        <taxon>Cellvibrionales</taxon>
        <taxon>Halieaceae</taxon>
        <taxon>Pseudohalioglobus</taxon>
    </lineage>
</organism>
<comment type="caution">
    <text evidence="2">The sequence shown here is derived from an EMBL/GenBank/DDBJ whole genome shotgun (WGS) entry which is preliminary data.</text>
</comment>
<name>A0A5B0WSX6_9GAMM</name>